<comment type="caution">
    <text evidence="1">The sequence shown here is derived from an EMBL/GenBank/DDBJ whole genome shotgun (WGS) entry which is preliminary data.</text>
</comment>
<dbReference type="EMBL" id="CM034388">
    <property type="protein sequence ID" value="KAJ0182939.1"/>
    <property type="molecule type" value="Genomic_DNA"/>
</dbReference>
<protein>
    <submittedName>
        <fullName evidence="1">Uncharacterized protein</fullName>
    </submittedName>
</protein>
<organism evidence="1 2">
    <name type="scientific">Dendrolimus kikuchii</name>
    <dbReference type="NCBI Taxonomy" id="765133"/>
    <lineage>
        <taxon>Eukaryota</taxon>
        <taxon>Metazoa</taxon>
        <taxon>Ecdysozoa</taxon>
        <taxon>Arthropoda</taxon>
        <taxon>Hexapoda</taxon>
        <taxon>Insecta</taxon>
        <taxon>Pterygota</taxon>
        <taxon>Neoptera</taxon>
        <taxon>Endopterygota</taxon>
        <taxon>Lepidoptera</taxon>
        <taxon>Glossata</taxon>
        <taxon>Ditrysia</taxon>
        <taxon>Bombycoidea</taxon>
        <taxon>Lasiocampidae</taxon>
        <taxon>Dendrolimus</taxon>
    </lineage>
</organism>
<name>A0ACC1DG49_9NEOP</name>
<evidence type="ECO:0000313" key="2">
    <source>
        <dbReference type="Proteomes" id="UP000824533"/>
    </source>
</evidence>
<keyword evidence="2" id="KW-1185">Reference proteome</keyword>
<reference evidence="1 2" key="1">
    <citation type="journal article" date="2021" name="Front. Genet.">
        <title>Chromosome-Level Genome Assembly Reveals Significant Gene Expansion in the Toll and IMD Signaling Pathways of Dendrolimus kikuchii.</title>
        <authorList>
            <person name="Zhou J."/>
            <person name="Wu P."/>
            <person name="Xiong Z."/>
            <person name="Liu N."/>
            <person name="Zhao N."/>
            <person name="Ji M."/>
            <person name="Qiu Y."/>
            <person name="Yang B."/>
        </authorList>
    </citation>
    <scope>NUCLEOTIDE SEQUENCE [LARGE SCALE GENOMIC DNA]</scope>
    <source>
        <strain evidence="1">Ann1</strain>
    </source>
</reference>
<evidence type="ECO:0000313" key="1">
    <source>
        <dbReference type="EMBL" id="KAJ0182939.1"/>
    </source>
</evidence>
<gene>
    <name evidence="1" type="ORF">K1T71_000915</name>
</gene>
<sequence length="2553" mass="283008">MSSELKLEDTSVKYVNDSKKTNVHADEDGESDGNTNKNSEDIEEQSTVIKSFNEENSHLTDKNASEIDIQKSNGEQDVDSLDKNKYAINRQNKTIESTKCMDEGIDSQEEFLLRWDDDNENIDVKYDEIGIDEDALLSIKDDTDNEEMTQEIPHETSEKNYDNITLEDNNAIKKILTISFRAPDEHVVESGSTKIDVQNMVTDLYKKSQITDNNCQENIRKLIPAAKTEGDIDNVQAGDLSLLQAQNKSMNIEEKLNVTNISEGKKGLETDSCSVLYQNITNEIACGSVPQEEVKAVNTVSKIESNIDNEVISSIVDNSKTSENTIMSDCVESMILDEVTVNTSEVHNCSTNQIVDEKSNIPEIINNDQTQVQSKHDNYMTGIVTEEGDSKTVDTNTTSDNSVKSTNKIDLKATFSCSDTNEPETIKVIGIEQVTETKSENATENNTEKIFLVDPEKNPISTKEDVKSLDIHDLNLCITPEIKTDHAINKPDIMLEIPTQELIDMDDNDSTLEQDISLDNESEFLKKVDDNFLQNHSPVSSISNEDMSIDKIILSLDDDDNVEESHKDNFALGSNLQEGHVQKESKLNENPVEIANKDVEVQDVLNENIKSNNINDNIISTETNTNKNSTEIVMESFKMLSDTPIHDVSKQSEVENKPSKYYYYYDDTDAQPVEVNSNKEGKESEAHKSPVTHGTSDVDVTAPSLNTEVSDELEKEPSFEHNREDTSLELVENMSSISNKSHEKRSTEMKEKENTTVVQANKTEKASKEDILTKQTMEIVTSTEAISTVNSIIQSVASSTENNCSNSTSEQLTSEAISSKSKEEISTKQNMEISTEPISIGNTGAKTIMPSSKNISNNSISETLRLDETKPLNKVFLTDKVPEDILSDSEILPLASETISSTSDSLPVSKDLLVASEHSSSSNESVPFEDIPTLEPVLTISGVIPSTLESVPTTFALTTTPSEAISPATEAIPITSKDLPSTSEAIPLNSETIPSISKPIPSNSEVMPSSQEALPFSSKSIPPTSESIPPTCEAISTTSEVTSLISEVVSSTLKPISSISETMPLTLEAVLSTKEAIPLTSESILPTLNSIPPSLESVQPISQFIPPTSDTIPSISETNTSLTSDALPSIVETMPPTLKTILSTSEAMTLTLQAIPSSLEAMPSIVDAIPLTSESISPISKDILATSEAEVDGATSEVESSNAEPVPSTSATVTSEVQPSSPKIEMDMSEQNLEIEDSLGLLAESSRVMDYDEEIDDDECDDDDDMDLDDESSNHMTAEHSEDSNAPNSENEVQKESLPIPISAKEKEDIQTAESRNILTAEHSKKSIINSEDDEQKEEDKLVTEGEIEKDNIQVDDVGCDDIDITEDTIGIADEQVEELITTKKLPKPDEMDKKEQDKQSDTSKAEVPTLREKVDIVVEVESPEANKQSPSKMKNFTITNTTHYVNIIDLEESSSEDDVTVQETSKETIAVVQDSTPINIDITELQNVPPIKTILTAVKESDVTTAEIVDAPPKPTDEASPIMDKAANTTLDPSKSAVVEETVGTSKPKVGLEIFNLDSDDEEMKEVPKPEEPDEQRLKPKEEELLKGRRRSNKCINLACKSIGNVYYKADSSIVAHYDAARKKLPLVCETCVQEFSQSRLSLIEGVKNMTPLLELLSGRLPEDCVEISDSDSEEEGDLPIEVEKELVGEAGAKLLEDSLAELINDSWKKYKMDARLNDTTELLNKELETLDGKLVIVDTPDKNFTCNESYYLMDQMADAEKAQQNAKRRTKKIAIPLGYAPLNNDPHNKQESKPLTPATETSLKVEEDKDVSVVQLSAEVAPPDLPACGDVNRPNLKVGLTVYAVRNAFAPWLKARILELTPKGTKGAQYTMCRVKFETTVKNPFKVLSARDIAYEHPTDVRLTIGTRIIALFKDAANDGKRESYYSGIVAEVPTPVNNFRLAPLYLELQAAQRHRNRPLPRSKAQTRSNMPYVEYTRPDEPNSTKETELQAQQRQQEEIRRQRAVAKKSTMASSTPTNQPPSIVESPLTTRVVYYTPKNAVKPYKMTPHNCSAKCKRTDVLGLKELRTYNPLAKPLLSGWERQIIRYKGQKDVMYRAPCGRRLRNMRELHTYLRTIGSEMAVDLFDFHPNTHCLAEFVVTKCLVGKKDLSHGRENVPIPCVNTLDKTLPEFCSYNTDRTPTAGVPLNLDPEFLCGCDCTDDCEDKSKCACWQMTLEGAKTIGLEGSNVGYVYKRLPEPLPSGIYECNSRCKCRQTCLNRVAQHPLQLKLQVFKTLSRGWGIRALNDVPTGAFLCVYAGNLLTDATANLDGLNEGDEYLAELDYIEVVEQMKEGFEDDIPEADKKLDKKDTSEHSSEEDSVTSEEENGSKDDKQDDDFQPGYSGNWAFANDENKKTLRKRERKLKKENEEKNKCAKEANQNDDCITISDDDEVREPASFTAQLGMGAKEFVSKYKSVRAHFGRDEACYIMDAKVQGNIGRYLNHSCSPNVFVQNVFVDTHDPRFPWVAFFALCHIRAGTELTWNYNYDVGSVPDKVLYCHCGAPNCRGRLL</sequence>
<dbReference type="Proteomes" id="UP000824533">
    <property type="component" value="Linkage Group LG02"/>
</dbReference>
<proteinExistence type="predicted"/>
<accession>A0ACC1DG49</accession>